<dbReference type="SUPFAM" id="SSF51445">
    <property type="entry name" value="(Trans)glycosidases"/>
    <property type="match status" value="1"/>
</dbReference>
<dbReference type="InterPro" id="IPR026891">
    <property type="entry name" value="Fn3-like"/>
</dbReference>
<dbReference type="SUPFAM" id="SSF56988">
    <property type="entry name" value="Anthrax protective antigen"/>
    <property type="match status" value="1"/>
</dbReference>
<dbReference type="eggNOG" id="COG1472">
    <property type="taxonomic scope" value="Bacteria"/>
</dbReference>
<gene>
    <name evidence="9" type="ORF">X805_12770</name>
</gene>
<evidence type="ECO:0000256" key="6">
    <source>
        <dbReference type="ARBA" id="ARBA00032594"/>
    </source>
</evidence>
<dbReference type="PATRIC" id="fig|1286631.3.peg.1261"/>
<dbReference type="InterPro" id="IPR001764">
    <property type="entry name" value="Glyco_hydro_3_N"/>
</dbReference>
<dbReference type="InterPro" id="IPR019800">
    <property type="entry name" value="Glyco_hydro_3_AS"/>
</dbReference>
<keyword evidence="10" id="KW-1185">Reference proteome</keyword>
<keyword evidence="3 7" id="KW-0326">Glycosidase</keyword>
<dbReference type="Proteomes" id="UP000026714">
    <property type="component" value="Unassembled WGS sequence"/>
</dbReference>
<dbReference type="GO" id="GO:0009251">
    <property type="term" value="P:glucan catabolic process"/>
    <property type="evidence" value="ECO:0007669"/>
    <property type="project" value="TreeGrafter"/>
</dbReference>
<dbReference type="STRING" id="34103.SAMN05421778_105165"/>
<dbReference type="AlphaFoldDB" id="A0A059KP29"/>
<dbReference type="PROSITE" id="PS00775">
    <property type="entry name" value="GLYCOSYL_HYDROL_F3"/>
    <property type="match status" value="1"/>
</dbReference>
<evidence type="ECO:0000313" key="9">
    <source>
        <dbReference type="EMBL" id="KDB53105.1"/>
    </source>
</evidence>
<dbReference type="PANTHER" id="PTHR42715:SF3">
    <property type="entry name" value="BETA-GLUCOSIDASE B-RELATED"/>
    <property type="match status" value="1"/>
</dbReference>
<evidence type="ECO:0000256" key="1">
    <source>
        <dbReference type="ARBA" id="ARBA00005336"/>
    </source>
</evidence>
<dbReference type="PROSITE" id="PS51820">
    <property type="entry name" value="PA14"/>
    <property type="match status" value="1"/>
</dbReference>
<evidence type="ECO:0000256" key="4">
    <source>
        <dbReference type="ARBA" id="ARBA00031448"/>
    </source>
</evidence>
<reference evidence="9 10" key="1">
    <citation type="journal article" date="2014" name="FEMS Microbiol. Ecol.">
        <title>Sphaerotilus natans encrusted with nanoball-shaped Fe(III) oxide minerals formed by nitrate-reducing mixotrophic Fe(II) oxidation.</title>
        <authorList>
            <person name="Park S."/>
            <person name="Kim D.H."/>
            <person name="Lee J.H."/>
            <person name="Hur H.G."/>
        </authorList>
    </citation>
    <scope>NUCLEOTIDE SEQUENCE [LARGE SCALE GENOMIC DNA]</scope>
    <source>
        <strain evidence="9 10">DSM 6575</strain>
    </source>
</reference>
<dbReference type="FunFam" id="2.60.40.10:FF:000495">
    <property type="entry name" value="Periplasmic beta-glucosidase"/>
    <property type="match status" value="1"/>
</dbReference>
<dbReference type="Gene3D" id="3.20.20.300">
    <property type="entry name" value="Glycoside hydrolase, family 3, N-terminal domain"/>
    <property type="match status" value="1"/>
</dbReference>
<dbReference type="InterPro" id="IPR013783">
    <property type="entry name" value="Ig-like_fold"/>
</dbReference>
<name>A0A059KP29_9BURK</name>
<dbReference type="Pfam" id="PF14310">
    <property type="entry name" value="Fn3-like"/>
    <property type="match status" value="1"/>
</dbReference>
<dbReference type="EMBL" id="AZRA01000030">
    <property type="protein sequence ID" value="KDB53105.1"/>
    <property type="molecule type" value="Genomic_DNA"/>
</dbReference>
<accession>A0A059KP29</accession>
<dbReference type="GO" id="GO:0008422">
    <property type="term" value="F:beta-glucosidase activity"/>
    <property type="evidence" value="ECO:0007669"/>
    <property type="project" value="UniProtKB-ARBA"/>
</dbReference>
<feature type="domain" description="PA14" evidence="8">
    <location>
        <begin position="388"/>
        <end position="538"/>
    </location>
</feature>
<evidence type="ECO:0000256" key="7">
    <source>
        <dbReference type="RuleBase" id="RU361161"/>
    </source>
</evidence>
<dbReference type="PANTHER" id="PTHR42715">
    <property type="entry name" value="BETA-GLUCOSIDASE"/>
    <property type="match status" value="1"/>
</dbReference>
<keyword evidence="2 7" id="KW-0378">Hydrolase</keyword>
<dbReference type="InterPro" id="IPR017853">
    <property type="entry name" value="GH"/>
</dbReference>
<dbReference type="InterPro" id="IPR002772">
    <property type="entry name" value="Glyco_hydro_3_C"/>
</dbReference>
<evidence type="ECO:0000256" key="2">
    <source>
        <dbReference type="ARBA" id="ARBA00022801"/>
    </source>
</evidence>
<dbReference type="Gene3D" id="2.60.40.10">
    <property type="entry name" value="Immunoglobulins"/>
    <property type="match status" value="1"/>
</dbReference>
<dbReference type="InterPro" id="IPR036962">
    <property type="entry name" value="Glyco_hydro_3_N_sf"/>
</dbReference>
<organism evidence="9 10">
    <name type="scientific">Sphaerotilus natans subsp. natans DSM 6575</name>
    <dbReference type="NCBI Taxonomy" id="1286631"/>
    <lineage>
        <taxon>Bacteria</taxon>
        <taxon>Pseudomonadati</taxon>
        <taxon>Pseudomonadota</taxon>
        <taxon>Betaproteobacteria</taxon>
        <taxon>Burkholderiales</taxon>
        <taxon>Sphaerotilaceae</taxon>
        <taxon>Sphaerotilus</taxon>
    </lineage>
</organism>
<comment type="similarity">
    <text evidence="1 7">Belongs to the glycosyl hydrolase 3 family.</text>
</comment>
<proteinExistence type="inferred from homology"/>
<dbReference type="InterPro" id="IPR036881">
    <property type="entry name" value="Glyco_hydro_3_C_sf"/>
</dbReference>
<dbReference type="PRINTS" id="PR00133">
    <property type="entry name" value="GLHYDRLASE3"/>
</dbReference>
<protein>
    <recommendedName>
        <fullName evidence="6">Beta-D-glucoside glucohydrolase</fullName>
    </recommendedName>
    <alternativeName>
        <fullName evidence="4">Cellobiase</fullName>
    </alternativeName>
    <alternativeName>
        <fullName evidence="5">Gentiobiase</fullName>
    </alternativeName>
</protein>
<evidence type="ECO:0000313" key="10">
    <source>
        <dbReference type="Proteomes" id="UP000026714"/>
    </source>
</evidence>
<dbReference type="SUPFAM" id="SSF52279">
    <property type="entry name" value="Beta-D-glucan exohydrolase, C-terminal domain"/>
    <property type="match status" value="1"/>
</dbReference>
<dbReference type="SMART" id="SM01217">
    <property type="entry name" value="Fn3_like"/>
    <property type="match status" value="1"/>
</dbReference>
<evidence type="ECO:0000256" key="5">
    <source>
        <dbReference type="ARBA" id="ARBA00032194"/>
    </source>
</evidence>
<dbReference type="Pfam" id="PF07691">
    <property type="entry name" value="PA14"/>
    <property type="match status" value="1"/>
</dbReference>
<dbReference type="InterPro" id="IPR037524">
    <property type="entry name" value="PA14/GLEYA"/>
</dbReference>
<dbReference type="SMART" id="SM00758">
    <property type="entry name" value="PA14"/>
    <property type="match status" value="1"/>
</dbReference>
<dbReference type="Pfam" id="PF00933">
    <property type="entry name" value="Glyco_hydro_3"/>
    <property type="match status" value="1"/>
</dbReference>
<evidence type="ECO:0000256" key="3">
    <source>
        <dbReference type="ARBA" id="ARBA00023295"/>
    </source>
</evidence>
<dbReference type="Pfam" id="PF01915">
    <property type="entry name" value="Glyco_hydro_3_C"/>
    <property type="match status" value="1"/>
</dbReference>
<dbReference type="Gene3D" id="3.40.50.1700">
    <property type="entry name" value="Glycoside hydrolase family 3 C-terminal domain"/>
    <property type="match status" value="1"/>
</dbReference>
<dbReference type="RefSeq" id="WP_037479636.1">
    <property type="nucleotide sequence ID" value="NZ_AZRA01000030.1"/>
</dbReference>
<comment type="caution">
    <text evidence="9">The sequence shown here is derived from an EMBL/GenBank/DDBJ whole genome shotgun (WGS) entry which is preliminary data.</text>
</comment>
<evidence type="ECO:0000259" key="8">
    <source>
        <dbReference type="PROSITE" id="PS51820"/>
    </source>
</evidence>
<dbReference type="InterPro" id="IPR050288">
    <property type="entry name" value="Cellulose_deg_GH3"/>
</dbReference>
<dbReference type="InterPro" id="IPR011658">
    <property type="entry name" value="PA14_dom"/>
</dbReference>
<dbReference type="Gene3D" id="2.60.120.260">
    <property type="entry name" value="Galactose-binding domain-like"/>
    <property type="match status" value="1"/>
</dbReference>
<sequence>MNTALDIPALLDALTLEEQVSLLTGADFWTTVAIPRLGIPAVKVTDGPNGARGGIFNGGPQTACFPAAIALGSTWDPALIAEAGRALAEESRLKGAGALLAPTVNLHRSTLNGRNFECYSEDPHLTGEIACGYIRGLQSGGVAATIKHFVCNDSEVERMSIDSVVDERTLRELYLVPFEKAVKEAGVQAVMTSYNRINGDFAADHAPLVRDVLRGQWGFDGLVMSDWFAEHATEKSATAGMDLEMPGPTRQRGAALVQAVREGRVPAEDVRACAGRVLQFVERLGAFARPGIPEERAEDSAERRALIRRLGAAGCVLLKNEGERLPLSASARTIALIGPSAETARIMGGGSANVNALHRITPRQGLEAQTDATILSAPGADCHRWTPVLQQPMAVEFFASTDLSGEPVARAVYPSSEKVWAGEVLPGIDPMRFSARATLEHTPAEDGEHLISLTSAGRTRAFIDGELVVDAWESWSRGETYFTFGCDERIVRRTLRAGQPLRITIEFSSPTEVDVAFKALRLGLHRPRGETDLAEAETLARQADVALVFIGLNDEWDCEGLDRPDMRLPHGQNALVERVAAANPNTIVVLQTGAPVELPWIDRVPAVLQAWYPGQECGHAIADVLLGRAEPGGRLSQTWPVQLADVVTSQGDARRYPGQGGRVVYEEGVFIGYRHHDSREIAPRFAFGHGLGYTRFAWETPQVDRTRFAPGEAVTVSVRITNTGARAGSEVVQLYVADVHSRVERPAQELKAFAKLHLQPGESAVATLTLGERAFAFFDAERGGWVAEAGEFRLRLGASSRDLRAELAVTLTHDGFTAA</sequence>